<accession>A0A8I5NXK5</accession>
<dbReference type="InterPro" id="IPR018392">
    <property type="entry name" value="LysM"/>
</dbReference>
<comment type="subcellular location">
    <subcellularLocation>
        <location evidence="1">Cell membrane</location>
        <topology evidence="1">Single-pass membrane protein</topology>
    </subcellularLocation>
    <subcellularLocation>
        <location evidence="2">Golgi apparatus</location>
    </subcellularLocation>
</comment>
<gene>
    <name evidence="13" type="primary">LYSMD3</name>
</gene>
<dbReference type="GO" id="GO:0005886">
    <property type="term" value="C:plasma membrane"/>
    <property type="evidence" value="ECO:0007669"/>
    <property type="project" value="UniProtKB-SubCell"/>
</dbReference>
<evidence type="ECO:0000313" key="14">
    <source>
        <dbReference type="Proteomes" id="UP000028761"/>
    </source>
</evidence>
<evidence type="ECO:0000313" key="13">
    <source>
        <dbReference type="Ensembl" id="ENSPANP00000061064.1"/>
    </source>
</evidence>
<keyword evidence="14" id="KW-1185">Reference proteome</keyword>
<evidence type="ECO:0000256" key="2">
    <source>
        <dbReference type="ARBA" id="ARBA00004555"/>
    </source>
</evidence>
<protein>
    <recommendedName>
        <fullName evidence="9">LysM and putative peptidoglycan-binding domain-containing protein 3</fullName>
    </recommendedName>
</protein>
<dbReference type="GO" id="GO:0007030">
    <property type="term" value="P:Golgi organization"/>
    <property type="evidence" value="ECO:0007669"/>
    <property type="project" value="Ensembl"/>
</dbReference>
<reference evidence="13" key="2">
    <citation type="submission" date="2025-08" db="UniProtKB">
        <authorList>
            <consortium name="Ensembl"/>
        </authorList>
    </citation>
    <scope>IDENTIFICATION</scope>
</reference>
<evidence type="ECO:0000259" key="12">
    <source>
        <dbReference type="PROSITE" id="PS51782"/>
    </source>
</evidence>
<organism evidence="13 14">
    <name type="scientific">Papio anubis</name>
    <name type="common">Olive baboon</name>
    <dbReference type="NCBI Taxonomy" id="9555"/>
    <lineage>
        <taxon>Eukaryota</taxon>
        <taxon>Metazoa</taxon>
        <taxon>Chordata</taxon>
        <taxon>Craniata</taxon>
        <taxon>Vertebrata</taxon>
        <taxon>Euteleostomi</taxon>
        <taxon>Mammalia</taxon>
        <taxon>Eutheria</taxon>
        <taxon>Euarchontoglires</taxon>
        <taxon>Primates</taxon>
        <taxon>Haplorrhini</taxon>
        <taxon>Catarrhini</taxon>
        <taxon>Cercopithecidae</taxon>
        <taxon>Cercopithecinae</taxon>
        <taxon>Papio</taxon>
    </lineage>
</organism>
<dbReference type="InterPro" id="IPR045030">
    <property type="entry name" value="LYSM1-4"/>
</dbReference>
<evidence type="ECO:0000256" key="4">
    <source>
        <dbReference type="ARBA" id="ARBA00022692"/>
    </source>
</evidence>
<dbReference type="OMA" id="IQINFIV"/>
<evidence type="ECO:0000256" key="11">
    <source>
        <dbReference type="SAM" id="Phobius"/>
    </source>
</evidence>
<evidence type="ECO:0000256" key="8">
    <source>
        <dbReference type="ARBA" id="ARBA00037465"/>
    </source>
</evidence>
<sequence length="408" mass="45927">MHSKKKMQDSSRTHPEPRLVLRVPPTVSASSVWSLDKDAASLRTWRRRTARKAETLAAEAEADWVSPRRRLDYELARDSGGDGPFGHLVAACPLLTRTDFNIMAGRHQNRSFPLPGVQSSGQVHAFGNCSDSDMLEEDAEVYELRSRGKEKVRRSTSRDRLDDIIVLTKDIQEGDTLNAIALQYCCTVADIKRVNNLISDQDFFALRSIKIPVKKFSSLTETLCPPKGRQTSRHSSVQYSSEQQEILPANDSLAYSDSAGSFLKEVDRDIEQIVKCTDNKRENLNEVVSALTAQQIHFEPDNKNTQRKDPYYGADWGIGWWTAVVIMLIVGIITPVFYLLYYEILAKVDVSHHSTVDSSHLHSKITPPSQQREMENGIVPTKGIHFGQQDDNKLYSQDSQSPAAQHET</sequence>
<feature type="region of interest" description="Disordered" evidence="10">
    <location>
        <begin position="381"/>
        <end position="408"/>
    </location>
</feature>
<dbReference type="PANTHER" id="PTHR20932">
    <property type="entry name" value="LYSM AND PUTATIVE PEPTIDOGLYCAN-BINDING DOMAIN-CONTAINING PROTEIN"/>
    <property type="match status" value="1"/>
</dbReference>
<feature type="compositionally biased region" description="Polar residues" evidence="10">
    <location>
        <begin position="394"/>
        <end position="408"/>
    </location>
</feature>
<keyword evidence="5 11" id="KW-1133">Transmembrane helix</keyword>
<evidence type="ECO:0000256" key="6">
    <source>
        <dbReference type="ARBA" id="ARBA00023034"/>
    </source>
</evidence>
<evidence type="ECO:0000256" key="10">
    <source>
        <dbReference type="SAM" id="MobiDB-lite"/>
    </source>
</evidence>
<keyword evidence="3" id="KW-1003">Cell membrane</keyword>
<dbReference type="Proteomes" id="UP000028761">
    <property type="component" value="Chromosome 5"/>
</dbReference>
<evidence type="ECO:0000256" key="7">
    <source>
        <dbReference type="ARBA" id="ARBA00023136"/>
    </source>
</evidence>
<dbReference type="GO" id="GO:0000139">
    <property type="term" value="C:Golgi membrane"/>
    <property type="evidence" value="ECO:0007669"/>
    <property type="project" value="Ensembl"/>
</dbReference>
<dbReference type="Pfam" id="PF01476">
    <property type="entry name" value="LysM"/>
    <property type="match status" value="1"/>
</dbReference>
<feature type="domain" description="LysM" evidence="12">
    <location>
        <begin position="167"/>
        <end position="211"/>
    </location>
</feature>
<keyword evidence="4 11" id="KW-0812">Transmembrane</keyword>
<evidence type="ECO:0000256" key="9">
    <source>
        <dbReference type="ARBA" id="ARBA00040993"/>
    </source>
</evidence>
<dbReference type="Gene3D" id="3.10.350.10">
    <property type="entry name" value="LysM domain"/>
    <property type="match status" value="1"/>
</dbReference>
<evidence type="ECO:0000256" key="5">
    <source>
        <dbReference type="ARBA" id="ARBA00022989"/>
    </source>
</evidence>
<dbReference type="GeneTree" id="ENSGT00940000158711"/>
<dbReference type="InterPro" id="IPR036779">
    <property type="entry name" value="LysM_dom_sf"/>
</dbReference>
<evidence type="ECO:0000256" key="3">
    <source>
        <dbReference type="ARBA" id="ARBA00022475"/>
    </source>
</evidence>
<reference evidence="13 14" key="1">
    <citation type="submission" date="2012-03" db="EMBL/GenBank/DDBJ databases">
        <title>Whole Genome Assembly of Papio anubis.</title>
        <authorList>
            <person name="Liu Y.L."/>
            <person name="Abraham K.A."/>
            <person name="Akbar H.A."/>
            <person name="Ali S.A."/>
            <person name="Anosike U.A."/>
            <person name="Aqrawi P.A."/>
            <person name="Arias F.A."/>
            <person name="Attaway T.A."/>
            <person name="Awwad R.A."/>
            <person name="Babu C.B."/>
            <person name="Bandaranaike D.B."/>
            <person name="Battles P.B."/>
            <person name="Bell A.B."/>
            <person name="Beltran B.B."/>
            <person name="Berhane-Mersha D.B."/>
            <person name="Bess C.B."/>
            <person name="Bickham C.B."/>
            <person name="Bolden T.B."/>
            <person name="Carter K.C."/>
            <person name="Chau D.C."/>
            <person name="Chavez A.C."/>
            <person name="Clerc-Blankenburg K.C."/>
            <person name="Coyle M.C."/>
            <person name="Dao M.D."/>
            <person name="Davila M.L.D."/>
            <person name="Davy-Carroll L.D."/>
            <person name="Denson S.D."/>
            <person name="Dinh H.D."/>
            <person name="Fernandez S.F."/>
            <person name="Fernando P.F."/>
            <person name="Forbes L.F."/>
            <person name="Francis C.F."/>
            <person name="Francisco L.F."/>
            <person name="Fu Q.F."/>
            <person name="Garcia-Iii R.G."/>
            <person name="Garrett T.G."/>
            <person name="Gross S.G."/>
            <person name="Gubbala S.G."/>
            <person name="Hirani K.H."/>
            <person name="Hogues M.H."/>
            <person name="Hollins B.H."/>
            <person name="Jackson L.J."/>
            <person name="Javaid M.J."/>
            <person name="Jhangiani S.J."/>
            <person name="Johnson A.J."/>
            <person name="Johnson B.J."/>
            <person name="Jones J.J."/>
            <person name="Joshi V.J."/>
            <person name="Kalu J.K."/>
            <person name="Khan N.K."/>
            <person name="Korchina V.K."/>
            <person name="Kovar C.K."/>
            <person name="Lago L.L."/>
            <person name="Lara F.L."/>
            <person name="Le T.-K.L."/>
            <person name="Lee S.L."/>
            <person name="Legall-Iii F.L."/>
            <person name="Lemon S.L."/>
            <person name="Liu J.L."/>
            <person name="Liu Y.-S.L."/>
            <person name="Liyanage D.L."/>
            <person name="Lopez J.L."/>
            <person name="Lorensuhewa L.L."/>
            <person name="Mata R.M."/>
            <person name="Mathew T.M."/>
            <person name="Mercado C.M."/>
            <person name="Mercado I.M."/>
            <person name="Morales K.M."/>
            <person name="Morgan M.M."/>
            <person name="Munidasa M.M."/>
            <person name="Ngo D.N."/>
            <person name="Nguyen L.N."/>
            <person name="Nguyen T.N."/>
            <person name="Nguyen N.N."/>
            <person name="Obregon M.O."/>
            <person name="Okwuonu G.O."/>
            <person name="Ongeri F.O."/>
            <person name="Onwere C.O."/>
            <person name="Osifeso I.O."/>
            <person name="Parra A.P."/>
            <person name="Patil S.P."/>
            <person name="Perez A.P."/>
            <person name="Perez Y.P."/>
            <person name="Pham C.P."/>
            <person name="Pu L.-L.P."/>
            <person name="Puazo M.P."/>
            <person name="Quiroz J.Q."/>
            <person name="Rouhana J.R."/>
            <person name="Ruiz M.R."/>
            <person name="Ruiz S.-J.R."/>
            <person name="Saada N.S."/>
            <person name="Santibanez J.S."/>
            <person name="Scheel M.S."/>
            <person name="Schneider B.S."/>
            <person name="Simmons D.S."/>
            <person name="Sisson I.S."/>
            <person name="Tang L.-Y.T."/>
            <person name="Thornton R.T."/>
            <person name="Tisius J.T."/>
            <person name="Toledanes G.T."/>
            <person name="Trejos Z.T."/>
            <person name="Usmani K.U."/>
            <person name="Varghese R.V."/>
            <person name="Vattathil S.V."/>
            <person name="Vee V.V."/>
            <person name="Walker D.W."/>
            <person name="Weissenberger G.W."/>
            <person name="White C.W."/>
            <person name="Williams A.W."/>
            <person name="Woodworth J.W."/>
            <person name="Wright R.W."/>
            <person name="Zhu Y.Z."/>
            <person name="Han Y.H."/>
            <person name="Newsham I.N."/>
            <person name="Nazareth L.N."/>
            <person name="Worley K.W."/>
            <person name="Muzny D.M."/>
            <person name="Rogers J.R."/>
            <person name="Gibbs R.G."/>
        </authorList>
    </citation>
    <scope>NUCLEOTIDE SEQUENCE [LARGE SCALE GENOMIC DNA]</scope>
</reference>
<dbReference type="AlphaFoldDB" id="A0A8I5NXK5"/>
<reference evidence="13" key="3">
    <citation type="submission" date="2025-09" db="UniProtKB">
        <authorList>
            <consortium name="Ensembl"/>
        </authorList>
    </citation>
    <scope>IDENTIFICATION</scope>
</reference>
<keyword evidence="6" id="KW-0333">Golgi apparatus</keyword>
<comment type="function">
    <text evidence="8">Essential for Golgi structural integrity.</text>
</comment>
<dbReference type="GO" id="GO:0042834">
    <property type="term" value="F:peptidoglycan binding"/>
    <property type="evidence" value="ECO:0007669"/>
    <property type="project" value="Ensembl"/>
</dbReference>
<feature type="transmembrane region" description="Helical" evidence="11">
    <location>
        <begin position="318"/>
        <end position="341"/>
    </location>
</feature>
<dbReference type="PROSITE" id="PS51782">
    <property type="entry name" value="LYSM"/>
    <property type="match status" value="1"/>
</dbReference>
<dbReference type="CDD" id="cd00118">
    <property type="entry name" value="LysM"/>
    <property type="match status" value="1"/>
</dbReference>
<name>A0A8I5NXK5_PAPAN</name>
<keyword evidence="7 11" id="KW-0472">Membrane</keyword>
<evidence type="ECO:0000256" key="1">
    <source>
        <dbReference type="ARBA" id="ARBA00004162"/>
    </source>
</evidence>
<proteinExistence type="predicted"/>
<dbReference type="Ensembl" id="ENSPANT00000075523.1">
    <property type="protein sequence ID" value="ENSPANP00000061064.1"/>
    <property type="gene ID" value="ENSPANG00000008951.3"/>
</dbReference>
<dbReference type="SMART" id="SM00257">
    <property type="entry name" value="LysM"/>
    <property type="match status" value="1"/>
</dbReference>
<dbReference type="PANTHER" id="PTHR20932:SF5">
    <property type="entry name" value="AND PUTATIVE PEPTIDOGLYCAN-BINDING DOMAIN-CONTAINING PROTEIN 3-RELATED"/>
    <property type="match status" value="1"/>
</dbReference>